<proteinExistence type="inferred from homology"/>
<feature type="domain" description="Lysidine-tRNA(Ile) synthetase C-terminal" evidence="9">
    <location>
        <begin position="377"/>
        <end position="449"/>
    </location>
</feature>
<dbReference type="InterPro" id="IPR012094">
    <property type="entry name" value="tRNA_Ile_lys_synt"/>
</dbReference>
<dbReference type="Gene3D" id="3.40.50.620">
    <property type="entry name" value="HUPs"/>
    <property type="match status" value="1"/>
</dbReference>
<evidence type="ECO:0000256" key="4">
    <source>
        <dbReference type="ARBA" id="ARBA00022694"/>
    </source>
</evidence>
<keyword evidence="5" id="KW-0547">Nucleotide-binding</keyword>
<keyword evidence="4 8" id="KW-0819">tRNA processing</keyword>
<dbReference type="RefSeq" id="WP_207942034.1">
    <property type="nucleotide sequence ID" value="NZ_CP147251.1"/>
</dbReference>
<dbReference type="PANTHER" id="PTHR43033">
    <property type="entry name" value="TRNA(ILE)-LYSIDINE SYNTHASE-RELATED"/>
    <property type="match status" value="1"/>
</dbReference>
<dbReference type="EMBL" id="CP147251">
    <property type="protein sequence ID" value="WYJ75971.1"/>
    <property type="molecule type" value="Genomic_DNA"/>
</dbReference>
<dbReference type="SUPFAM" id="SSF56037">
    <property type="entry name" value="PheT/TilS domain"/>
    <property type="match status" value="1"/>
</dbReference>
<evidence type="ECO:0000259" key="9">
    <source>
        <dbReference type="SMART" id="SM00977"/>
    </source>
</evidence>
<evidence type="ECO:0000256" key="3">
    <source>
        <dbReference type="ARBA" id="ARBA00022598"/>
    </source>
</evidence>
<evidence type="ECO:0000256" key="7">
    <source>
        <dbReference type="ARBA" id="ARBA00048539"/>
    </source>
</evidence>
<dbReference type="CDD" id="cd01992">
    <property type="entry name" value="TilS_N"/>
    <property type="match status" value="1"/>
</dbReference>
<dbReference type="InterPro" id="IPR012796">
    <property type="entry name" value="Lysidine-tRNA-synth_C"/>
</dbReference>
<keyword evidence="6" id="KW-0067">ATP-binding</keyword>
<accession>A0ABZ2SLF0</accession>
<evidence type="ECO:0000256" key="5">
    <source>
        <dbReference type="ARBA" id="ARBA00022741"/>
    </source>
</evidence>
<keyword evidence="11" id="KW-1185">Reference proteome</keyword>
<sequence length="455" mass="53288">MLVSKVAKLVQEKQLWQPTDRLLVAVSTGVDSMVLLHLLTQLHVSFGVVHVNHQLRAASEKEALFLTEYCQTRQIPFYQTQWEQPATTGVEAAARKFRYTFFEKIMKQHQYSVLLTAHHSDDQMETILMKLIREGNFFSSSGIRLNQSFGSGRLVRPLLTTTKAEIRTYSQENHVPYFEDETNTSLAMQRNRLRSQVLPVLKKENSQAMQHFQQWSEQTIWAQEIIAEQQQQWLTKYLKVDNVGYHFDVTHYLHLSEAKQYFFIQAIKQQLQQEQKIVLTEKQIQQLMELLVGPSQGTLTLAKHWQVKKTYQHITIAPKKEKQASEVAVRLKIGESQFLSEDEWIGVFLVGEEKIPEKVKLWSEYRQDLAVKFPSVTILRKRQNGDKIALTPHLTKKISRIFIDQKIPNDKREEAWILTNEQDEILGVIPYVFSYLSITKETDKIHYVLLYRRMK</sequence>
<gene>
    <name evidence="8" type="primary">tilS</name>
    <name evidence="10" type="ORF">DOK78_000559</name>
</gene>
<comment type="similarity">
    <text evidence="8">Belongs to the tRNA(Ile)-lysidine synthase family.</text>
</comment>
<comment type="caution">
    <text evidence="8">Lacks conserved residue(s) required for the propagation of feature annotation.</text>
</comment>
<name>A0ABZ2SLF0_9ENTE</name>
<dbReference type="SMART" id="SM00977">
    <property type="entry name" value="TilS_C"/>
    <property type="match status" value="1"/>
</dbReference>
<dbReference type="Pfam" id="PF01171">
    <property type="entry name" value="ATP_bind_3"/>
    <property type="match status" value="1"/>
</dbReference>
<dbReference type="InterPro" id="IPR014729">
    <property type="entry name" value="Rossmann-like_a/b/a_fold"/>
</dbReference>
<evidence type="ECO:0000256" key="8">
    <source>
        <dbReference type="HAMAP-Rule" id="MF_01161"/>
    </source>
</evidence>
<comment type="catalytic activity">
    <reaction evidence="7 8">
        <text>cytidine(34) in tRNA(Ile2) + L-lysine + ATP = lysidine(34) in tRNA(Ile2) + AMP + diphosphate + H(+)</text>
        <dbReference type="Rhea" id="RHEA:43744"/>
        <dbReference type="Rhea" id="RHEA-COMP:10625"/>
        <dbReference type="Rhea" id="RHEA-COMP:10670"/>
        <dbReference type="ChEBI" id="CHEBI:15378"/>
        <dbReference type="ChEBI" id="CHEBI:30616"/>
        <dbReference type="ChEBI" id="CHEBI:32551"/>
        <dbReference type="ChEBI" id="CHEBI:33019"/>
        <dbReference type="ChEBI" id="CHEBI:82748"/>
        <dbReference type="ChEBI" id="CHEBI:83665"/>
        <dbReference type="ChEBI" id="CHEBI:456215"/>
        <dbReference type="EC" id="6.3.4.19"/>
    </reaction>
</comment>
<evidence type="ECO:0000313" key="10">
    <source>
        <dbReference type="EMBL" id="WYJ75971.1"/>
    </source>
</evidence>
<evidence type="ECO:0000256" key="6">
    <source>
        <dbReference type="ARBA" id="ARBA00022840"/>
    </source>
</evidence>
<organism evidence="10 11">
    <name type="scientific">Candidatus Enterococcus lowellii</name>
    <dbReference type="NCBI Taxonomy" id="2230877"/>
    <lineage>
        <taxon>Bacteria</taxon>
        <taxon>Bacillati</taxon>
        <taxon>Bacillota</taxon>
        <taxon>Bacilli</taxon>
        <taxon>Lactobacillales</taxon>
        <taxon>Enterococcaceae</taxon>
        <taxon>Enterococcus</taxon>
    </lineage>
</organism>
<comment type="subcellular location">
    <subcellularLocation>
        <location evidence="1 8">Cytoplasm</location>
    </subcellularLocation>
</comment>
<evidence type="ECO:0000313" key="11">
    <source>
        <dbReference type="Proteomes" id="UP000664701"/>
    </source>
</evidence>
<dbReference type="PANTHER" id="PTHR43033:SF1">
    <property type="entry name" value="TRNA(ILE)-LYSIDINE SYNTHASE-RELATED"/>
    <property type="match status" value="1"/>
</dbReference>
<keyword evidence="3 8" id="KW-0436">Ligase</keyword>
<dbReference type="SUPFAM" id="SSF52402">
    <property type="entry name" value="Adenine nucleotide alpha hydrolases-like"/>
    <property type="match status" value="1"/>
</dbReference>
<keyword evidence="2 8" id="KW-0963">Cytoplasm</keyword>
<evidence type="ECO:0000256" key="2">
    <source>
        <dbReference type="ARBA" id="ARBA00022490"/>
    </source>
</evidence>
<reference evidence="10 11" key="1">
    <citation type="submission" date="2024-03" db="EMBL/GenBank/DDBJ databases">
        <title>The Genome Sequence of Enterococcus sp. DIV2402.</title>
        <authorList>
            <consortium name="The Broad Institute Genomics Platform"/>
            <consortium name="The Broad Institute Microbial Omics Core"/>
            <consortium name="The Broad Institute Genomic Center for Infectious Diseases"/>
            <person name="Earl A."/>
            <person name="Manson A."/>
            <person name="Gilmore M."/>
            <person name="Schwartman J."/>
            <person name="Shea T."/>
            <person name="Abouelleil A."/>
            <person name="Cao P."/>
            <person name="Chapman S."/>
            <person name="Cusick C."/>
            <person name="Young S."/>
            <person name="Neafsey D."/>
            <person name="Nusbaum C."/>
            <person name="Birren B."/>
        </authorList>
    </citation>
    <scope>NUCLEOTIDE SEQUENCE [LARGE SCALE GENOMIC DNA]</scope>
    <source>
        <strain evidence="10 11">DIV2402</strain>
    </source>
</reference>
<protein>
    <recommendedName>
        <fullName evidence="8">tRNA(Ile)-lysidine synthase</fullName>
        <ecNumber evidence="8">6.3.4.19</ecNumber>
    </recommendedName>
    <alternativeName>
        <fullName evidence="8">tRNA(Ile)-2-lysyl-cytidine synthase</fullName>
    </alternativeName>
    <alternativeName>
        <fullName evidence="8">tRNA(Ile)-lysidine synthetase</fullName>
    </alternativeName>
</protein>
<comment type="function">
    <text evidence="8">Ligates lysine onto the cytidine present at position 34 of the AUA codon-specific tRNA(Ile) that contains the anticodon CAU, in an ATP-dependent manner. Cytidine is converted to lysidine, thus changing the amino acid specificity of the tRNA from methionine to isoleucine.</text>
</comment>
<dbReference type="Proteomes" id="UP000664701">
    <property type="component" value="Chromosome"/>
</dbReference>
<dbReference type="EC" id="6.3.4.19" evidence="8"/>
<dbReference type="NCBIfam" id="TIGR02433">
    <property type="entry name" value="lysidine_TilS_C"/>
    <property type="match status" value="1"/>
</dbReference>
<dbReference type="InterPro" id="IPR011063">
    <property type="entry name" value="TilS/TtcA_N"/>
</dbReference>
<dbReference type="NCBIfam" id="TIGR02432">
    <property type="entry name" value="lysidine_TilS_N"/>
    <property type="match status" value="1"/>
</dbReference>
<dbReference type="HAMAP" id="MF_01161">
    <property type="entry name" value="tRNA_Ile_lys_synt"/>
    <property type="match status" value="1"/>
</dbReference>
<dbReference type="InterPro" id="IPR012795">
    <property type="entry name" value="tRNA_Ile_lys_synt_N"/>
</dbReference>
<evidence type="ECO:0000256" key="1">
    <source>
        <dbReference type="ARBA" id="ARBA00004496"/>
    </source>
</evidence>